<gene>
    <name evidence="2" type="ORF">PSTEL_00715</name>
</gene>
<keyword evidence="3" id="KW-1185">Reference proteome</keyword>
<protein>
    <recommendedName>
        <fullName evidence="1">Bacteriophage SP-beta YorD domain-containing protein</fullName>
    </recommendedName>
</protein>
<dbReference type="InterPro" id="IPR019094">
    <property type="entry name" value="Phage_SP-beta_YorD"/>
</dbReference>
<dbReference type="Pfam" id="PF09636">
    <property type="entry name" value="XkdW"/>
    <property type="match status" value="1"/>
</dbReference>
<evidence type="ECO:0000313" key="3">
    <source>
        <dbReference type="Proteomes" id="UP000029507"/>
    </source>
</evidence>
<accession>A0A089LLV7</accession>
<dbReference type="Gene3D" id="3.30.56.60">
    <property type="entry name" value="XkdW-like"/>
    <property type="match status" value="1"/>
</dbReference>
<sequence>MDLFFAIKYLFSDAQGDSDFKIVDDGPTPVLRPGAEEKGRVRYEIKPPEAEEAPVEGVHFRYGIDYNLLTEGEDYDLVDKGPYIAMWNLEAPQPTEAELEEAWQAYQEAEANKPPDPPSEIEQLRMDNAGLLLELAQVQARQDQADADNAALLLMLAEGGVV</sequence>
<proteinExistence type="predicted"/>
<organism evidence="2 3">
    <name type="scientific">Paenibacillus stellifer</name>
    <dbReference type="NCBI Taxonomy" id="169760"/>
    <lineage>
        <taxon>Bacteria</taxon>
        <taxon>Bacillati</taxon>
        <taxon>Bacillota</taxon>
        <taxon>Bacilli</taxon>
        <taxon>Bacillales</taxon>
        <taxon>Paenibacillaceae</taxon>
        <taxon>Paenibacillus</taxon>
    </lineage>
</organism>
<dbReference type="EMBL" id="CP009286">
    <property type="protein sequence ID" value="AIQ61867.1"/>
    <property type="molecule type" value="Genomic_DNA"/>
</dbReference>
<dbReference type="OrthoDB" id="2918946at2"/>
<evidence type="ECO:0000259" key="1">
    <source>
        <dbReference type="Pfam" id="PF09636"/>
    </source>
</evidence>
<dbReference type="Proteomes" id="UP000029507">
    <property type="component" value="Chromosome"/>
</dbReference>
<feature type="domain" description="Bacteriophage SP-beta YorD" evidence="1">
    <location>
        <begin position="3"/>
        <end position="111"/>
    </location>
</feature>
<dbReference type="RefSeq" id="WP_038692919.1">
    <property type="nucleotide sequence ID" value="NZ_CP009286.1"/>
</dbReference>
<dbReference type="STRING" id="169760.PSTEL_00715"/>
<dbReference type="SUPFAM" id="SSF159865">
    <property type="entry name" value="XkdW-like"/>
    <property type="match status" value="1"/>
</dbReference>
<dbReference type="AlphaFoldDB" id="A0A089LLV7"/>
<dbReference type="InterPro" id="IPR035950">
    <property type="entry name" value="XkdW-like_sf"/>
</dbReference>
<dbReference type="KEGG" id="pste:PSTEL_00715"/>
<name>A0A089LLV7_9BACL</name>
<dbReference type="HOGENOM" id="CLU_1633767_0_0_9"/>
<evidence type="ECO:0000313" key="2">
    <source>
        <dbReference type="EMBL" id="AIQ61867.1"/>
    </source>
</evidence>
<reference evidence="2 3" key="1">
    <citation type="submission" date="2014-08" db="EMBL/GenBank/DDBJ databases">
        <title>Comparative genomics of the Paenibacillus odorifer group.</title>
        <authorList>
            <person name="den Bakker H.C."/>
            <person name="Tsai Y.-C."/>
            <person name="Martin N."/>
            <person name="Korlach J."/>
            <person name="Wiedmann M."/>
        </authorList>
    </citation>
    <scope>NUCLEOTIDE SEQUENCE [LARGE SCALE GENOMIC DNA]</scope>
    <source>
        <strain evidence="2 3">DSM 14472</strain>
    </source>
</reference>